<dbReference type="GO" id="GO:0003700">
    <property type="term" value="F:DNA-binding transcription factor activity"/>
    <property type="evidence" value="ECO:0007669"/>
    <property type="project" value="TreeGrafter"/>
</dbReference>
<dbReference type="InterPro" id="IPR009057">
    <property type="entry name" value="Homeodomain-like_sf"/>
</dbReference>
<name>A0A1H3D3B0_9PSEU</name>
<evidence type="ECO:0000313" key="5">
    <source>
        <dbReference type="Proteomes" id="UP000199515"/>
    </source>
</evidence>
<dbReference type="Gene3D" id="1.10.357.10">
    <property type="entry name" value="Tetracycline Repressor, domain 2"/>
    <property type="match status" value="1"/>
</dbReference>
<dbReference type="OrthoDB" id="6929199at2"/>
<dbReference type="SUPFAM" id="SSF46689">
    <property type="entry name" value="Homeodomain-like"/>
    <property type="match status" value="1"/>
</dbReference>
<dbReference type="AlphaFoldDB" id="A0A1H3D3B0"/>
<organism evidence="4 5">
    <name type="scientific">Amycolatopsis xylanica</name>
    <dbReference type="NCBI Taxonomy" id="589385"/>
    <lineage>
        <taxon>Bacteria</taxon>
        <taxon>Bacillati</taxon>
        <taxon>Actinomycetota</taxon>
        <taxon>Actinomycetes</taxon>
        <taxon>Pseudonocardiales</taxon>
        <taxon>Pseudonocardiaceae</taxon>
        <taxon>Amycolatopsis</taxon>
    </lineage>
</organism>
<dbReference type="PANTHER" id="PTHR30055:SF231">
    <property type="entry name" value="TRANSCRIPTIONAL REGULATORY PROTEIN (PROBABLY DEOR-FAMILY)-RELATED"/>
    <property type="match status" value="1"/>
</dbReference>
<feature type="DNA-binding region" description="H-T-H motif" evidence="2">
    <location>
        <begin position="52"/>
        <end position="71"/>
    </location>
</feature>
<dbReference type="Pfam" id="PF00440">
    <property type="entry name" value="TetR_N"/>
    <property type="match status" value="1"/>
</dbReference>
<dbReference type="Proteomes" id="UP000199515">
    <property type="component" value="Unassembled WGS sequence"/>
</dbReference>
<evidence type="ECO:0000259" key="3">
    <source>
        <dbReference type="PROSITE" id="PS50977"/>
    </source>
</evidence>
<dbReference type="PANTHER" id="PTHR30055">
    <property type="entry name" value="HTH-TYPE TRANSCRIPTIONAL REGULATOR RUTR"/>
    <property type="match status" value="1"/>
</dbReference>
<dbReference type="InterPro" id="IPR001647">
    <property type="entry name" value="HTH_TetR"/>
</dbReference>
<dbReference type="InterPro" id="IPR041583">
    <property type="entry name" value="TetR_C_31"/>
</dbReference>
<dbReference type="GO" id="GO:0000976">
    <property type="term" value="F:transcription cis-regulatory region binding"/>
    <property type="evidence" value="ECO:0007669"/>
    <property type="project" value="TreeGrafter"/>
</dbReference>
<dbReference type="SUPFAM" id="SSF48498">
    <property type="entry name" value="Tetracyclin repressor-like, C-terminal domain"/>
    <property type="match status" value="1"/>
</dbReference>
<dbReference type="STRING" id="589385.SAMN05421504_103238"/>
<evidence type="ECO:0000256" key="2">
    <source>
        <dbReference type="PROSITE-ProRule" id="PRU00335"/>
    </source>
</evidence>
<keyword evidence="1 2" id="KW-0238">DNA-binding</keyword>
<gene>
    <name evidence="4" type="ORF">SAMN05421504_103238</name>
</gene>
<protein>
    <submittedName>
        <fullName evidence="4">DNA-binding transcriptional regulator YbjK</fullName>
    </submittedName>
</protein>
<evidence type="ECO:0000313" key="4">
    <source>
        <dbReference type="EMBL" id="SDX60618.1"/>
    </source>
</evidence>
<dbReference type="PROSITE" id="PS50977">
    <property type="entry name" value="HTH_TETR_2"/>
    <property type="match status" value="1"/>
</dbReference>
<dbReference type="InterPro" id="IPR036271">
    <property type="entry name" value="Tet_transcr_reg_TetR-rel_C_sf"/>
</dbReference>
<accession>A0A1H3D3B0</accession>
<sequence>MTEVWKNFQTLRTVSAVTTPKRHHRERGKARRDALLRATVEVAAEQGTAGITHRAVTEKAGVPLATVSYFFDSITQLVEEALRTFTASERARLIELANALGAERRSPDEIAAAFAAESAPDRSAALAMFEAYLHAARGPELHAPVSEALAASRQVASAAARAAGAPDPDLMAPALAALAHGFVMHQLAVPGQVAPDALRSALRALFLGYLLDNGHVELALSLRASG</sequence>
<evidence type="ECO:0000256" key="1">
    <source>
        <dbReference type="ARBA" id="ARBA00023125"/>
    </source>
</evidence>
<dbReference type="Pfam" id="PF17940">
    <property type="entry name" value="TetR_C_31"/>
    <property type="match status" value="1"/>
</dbReference>
<reference evidence="4 5" key="1">
    <citation type="submission" date="2016-10" db="EMBL/GenBank/DDBJ databases">
        <authorList>
            <person name="de Groot N.N."/>
        </authorList>
    </citation>
    <scope>NUCLEOTIDE SEQUENCE [LARGE SCALE GENOMIC DNA]</scope>
    <source>
        <strain evidence="4 5">CPCC 202699</strain>
    </source>
</reference>
<dbReference type="InterPro" id="IPR050109">
    <property type="entry name" value="HTH-type_TetR-like_transc_reg"/>
</dbReference>
<keyword evidence="5" id="KW-1185">Reference proteome</keyword>
<dbReference type="EMBL" id="FNON01000003">
    <property type="protein sequence ID" value="SDX60618.1"/>
    <property type="molecule type" value="Genomic_DNA"/>
</dbReference>
<feature type="domain" description="HTH tetR-type" evidence="3">
    <location>
        <begin position="29"/>
        <end position="89"/>
    </location>
</feature>
<proteinExistence type="predicted"/>